<sequence>MKEELGFARFSPFFVGVAAGNLEMKSFHRCISQDLYFLQAFFQVYEMAEEWVEKDKAKRKLICDLRSSVHNMIQTYETTVVQKWNIELPKVTGPDPTMHKYWKLLITTACGKVEGKRVVQRIRHGKVAAYVLAAIAPYMRLYSYLCRATYSLLLDLDPNITSHHIYTRWLEYYSSQEHQNLVKDTEDALDKLSVSLNAKERREAEWFYHQSMKLQVEFFASQTVPQPTEVPLYRVQDLNEKPHQLTVYPNFDLISSAEIPQERNKEEFKQFLQTIMRGDPGKVFDYDGLKKAVELVEEFEEKANANAMVVESRELTDHKLKDCCREFFRTKIAEKKNPSIAVRVITSDWRVGLIKSAFSSGQGHMNIHSNNSVYEAVLKRENSGSSEGQHLNVCIGSGVGDLLCLVEADIGIVFGSDKDLRELGKKFGSQNEGEVFGRGSRLRVAASFGVAHGNLKSMNILFNKTIFKVDIYAFGVNLLQPLTGKLVQKNGFNLTNWVRSVVTEELTVEVFDKALHTEGVSEEKKVNLLQLQVALKCINPFPNERLTMSFIYLDKLPNSSPDFYSTGDEDLLDLTPSSGNALQMGDCPLPVNVSGKEFSDLPSLDTLPFVYHDCLDKLVISDPSHVPVGFRISASSFSSMLDLKDLPRLFAPFRRLLRQITPPHQDLLNHIGVLRPLWLSALSRPRNKNQMLVELISRWSLKTHTFWRLGEEFSILLHDVTLLFELPSTNAILLSSLSLDPPAWGLVEQLEMIHRSVYAENMNSALSDWLSYLENKIESASKLALAGTLSFWLHTFIFPINLEEIDPPVFPIASALSLGKRVNLAVPFLASIYDSLDQIVTSYYKGDERIGSLINTWFLQAFMFEHFPSRAPEREARARLYGWDRDILGSALPRALGWCKSSSVHSSLDLALDDSSLFCRRPYVDVLPGFIYLDKLPNSSPDFYSAGDEDLLDDVSKERVTACFPRLLCTLSDKQPKSWSLAFIPYHPHRAIRQLGFGQHWPHNFNFALLESMIGMPPSIPLAEFPRNPLSIPFPLNFGDGGVSAVFTHNWHNLMKLLLGSQCSANSHALAVSSICSSSRSDKGKRALILDGTFPSIKRLCSSLYSGGVNIFCSLHYYGKD</sequence>
<dbReference type="Gene3D" id="1.20.910.10">
    <property type="entry name" value="Heme oxygenase-like"/>
    <property type="match status" value="1"/>
</dbReference>
<dbReference type="InterPro" id="IPR011009">
    <property type="entry name" value="Kinase-like_dom_sf"/>
</dbReference>
<dbReference type="Proteomes" id="UP000237000">
    <property type="component" value="Unassembled WGS sequence"/>
</dbReference>
<feature type="domain" description="Aminotransferase-like plant mobile" evidence="1">
    <location>
        <begin position="688"/>
        <end position="1005"/>
    </location>
</feature>
<dbReference type="InterPro" id="IPR050967">
    <property type="entry name" value="Thiamine_Salvage_TenA"/>
</dbReference>
<dbReference type="GO" id="GO:0005829">
    <property type="term" value="C:cytosol"/>
    <property type="evidence" value="ECO:0007669"/>
    <property type="project" value="TreeGrafter"/>
</dbReference>
<gene>
    <name evidence="2" type="ORF">TorRG33x02_302150</name>
</gene>
<reference evidence="3" key="1">
    <citation type="submission" date="2016-06" db="EMBL/GenBank/DDBJ databases">
        <title>Parallel loss of symbiosis genes in relatives of nitrogen-fixing non-legume Parasponia.</title>
        <authorList>
            <person name="Van Velzen R."/>
            <person name="Holmer R."/>
            <person name="Bu F."/>
            <person name="Rutten L."/>
            <person name="Van Zeijl A."/>
            <person name="Liu W."/>
            <person name="Santuari L."/>
            <person name="Cao Q."/>
            <person name="Sharma T."/>
            <person name="Shen D."/>
            <person name="Roswanjaya Y."/>
            <person name="Wardhani T."/>
            <person name="Kalhor M.S."/>
            <person name="Jansen J."/>
            <person name="Van den Hoogen J."/>
            <person name="Gungor B."/>
            <person name="Hartog M."/>
            <person name="Hontelez J."/>
            <person name="Verver J."/>
            <person name="Yang W.-C."/>
            <person name="Schijlen E."/>
            <person name="Repin R."/>
            <person name="Schilthuizen M."/>
            <person name="Schranz E."/>
            <person name="Heidstra R."/>
            <person name="Miyata K."/>
            <person name="Fedorova E."/>
            <person name="Kohlen W."/>
            <person name="Bisseling T."/>
            <person name="Smit S."/>
            <person name="Geurts R."/>
        </authorList>
    </citation>
    <scope>NUCLEOTIDE SEQUENCE [LARGE SCALE GENOMIC DNA]</scope>
    <source>
        <strain evidence="3">cv. RG33-2</strain>
    </source>
</reference>
<evidence type="ECO:0000313" key="2">
    <source>
        <dbReference type="EMBL" id="PON54600.1"/>
    </source>
</evidence>
<dbReference type="CDD" id="cd19368">
    <property type="entry name" value="TenA_C_AtTH2-like"/>
    <property type="match status" value="1"/>
</dbReference>
<dbReference type="PANTHER" id="PTHR43198">
    <property type="entry name" value="BIFUNCTIONAL TH2 PROTEIN"/>
    <property type="match status" value="1"/>
</dbReference>
<name>A0A2P5C0M6_TREOI</name>
<protein>
    <submittedName>
        <fullName evidence="2">Heme oxygenase (Decyclizing)</fullName>
    </submittedName>
</protein>
<dbReference type="OrthoDB" id="10028886at2759"/>
<dbReference type="SUPFAM" id="SSF48613">
    <property type="entry name" value="Heme oxygenase-like"/>
    <property type="match status" value="1"/>
</dbReference>
<dbReference type="InParanoid" id="A0A2P5C0M6"/>
<accession>A0A2P5C0M6</accession>
<organism evidence="2 3">
    <name type="scientific">Trema orientale</name>
    <name type="common">Charcoal tree</name>
    <name type="synonym">Celtis orientalis</name>
    <dbReference type="NCBI Taxonomy" id="63057"/>
    <lineage>
        <taxon>Eukaryota</taxon>
        <taxon>Viridiplantae</taxon>
        <taxon>Streptophyta</taxon>
        <taxon>Embryophyta</taxon>
        <taxon>Tracheophyta</taxon>
        <taxon>Spermatophyta</taxon>
        <taxon>Magnoliopsida</taxon>
        <taxon>eudicotyledons</taxon>
        <taxon>Gunneridae</taxon>
        <taxon>Pentapetalae</taxon>
        <taxon>rosids</taxon>
        <taxon>fabids</taxon>
        <taxon>Rosales</taxon>
        <taxon>Cannabaceae</taxon>
        <taxon>Trema</taxon>
    </lineage>
</organism>
<comment type="caution">
    <text evidence="2">The sequence shown here is derived from an EMBL/GenBank/DDBJ whole genome shotgun (WGS) entry which is preliminary data.</text>
</comment>
<dbReference type="InterPro" id="IPR016084">
    <property type="entry name" value="Haem_Oase-like_multi-hlx"/>
</dbReference>
<dbReference type="AlphaFoldDB" id="A0A2P5C0M6"/>
<dbReference type="PANTHER" id="PTHR43198:SF9">
    <property type="entry name" value="AMINOPYRIMIDINE AMINOHYDROLASE, MITOCHONDRIAL ISOFORM X1-RELATED"/>
    <property type="match status" value="1"/>
</dbReference>
<dbReference type="STRING" id="63057.A0A2P5C0M6"/>
<evidence type="ECO:0000313" key="3">
    <source>
        <dbReference type="Proteomes" id="UP000237000"/>
    </source>
</evidence>
<evidence type="ECO:0000259" key="1">
    <source>
        <dbReference type="Pfam" id="PF10536"/>
    </source>
</evidence>
<dbReference type="EMBL" id="JXTC01000430">
    <property type="protein sequence ID" value="PON54600.1"/>
    <property type="molecule type" value="Genomic_DNA"/>
</dbReference>
<dbReference type="Gene3D" id="1.10.510.10">
    <property type="entry name" value="Transferase(Phosphotransferase) domain 1"/>
    <property type="match status" value="1"/>
</dbReference>
<dbReference type="InterPro" id="IPR019557">
    <property type="entry name" value="AminoTfrase-like_pln_mobile"/>
</dbReference>
<dbReference type="SUPFAM" id="SSF56112">
    <property type="entry name" value="Protein kinase-like (PK-like)"/>
    <property type="match status" value="1"/>
</dbReference>
<dbReference type="Pfam" id="PF10536">
    <property type="entry name" value="PMD"/>
    <property type="match status" value="1"/>
</dbReference>
<proteinExistence type="predicted"/>
<keyword evidence="3" id="KW-1185">Reference proteome</keyword>